<feature type="transmembrane region" description="Helical" evidence="5">
    <location>
        <begin position="16"/>
        <end position="36"/>
    </location>
</feature>
<evidence type="ECO:0000313" key="8">
    <source>
        <dbReference type="Proteomes" id="UP001597502"/>
    </source>
</evidence>
<evidence type="ECO:0000256" key="4">
    <source>
        <dbReference type="ARBA" id="ARBA00022989"/>
    </source>
</evidence>
<dbReference type="Proteomes" id="UP001597502">
    <property type="component" value="Unassembled WGS sequence"/>
</dbReference>
<name>A0ABW5VBK9_9BACI</name>
<keyword evidence="4 5" id="KW-1133">Transmembrane helix</keyword>
<organism evidence="7 8">
    <name type="scientific">Lentibacillus juripiscarius</name>
    <dbReference type="NCBI Taxonomy" id="257446"/>
    <lineage>
        <taxon>Bacteria</taxon>
        <taxon>Bacillati</taxon>
        <taxon>Bacillota</taxon>
        <taxon>Bacilli</taxon>
        <taxon>Bacillales</taxon>
        <taxon>Bacillaceae</taxon>
        <taxon>Lentibacillus</taxon>
    </lineage>
</organism>
<evidence type="ECO:0000256" key="3">
    <source>
        <dbReference type="ARBA" id="ARBA00022968"/>
    </source>
</evidence>
<sequence>MATRQGKHKTGKKKKWIWITVIAVILVIGGGSAYAYSILHNVQSTVDTKLHKPIDGIDVDITKQKVEKKEPINILLLGVDERAYDKGRSDTMIVMTLDPNNNQMQLVSIPRDTRTKIIGRGTMDKINHSYAFGGSEMSVATVENFLDIDLDYYVRMNMQGLQQLVDAVGGITVTNDRAFTQGGHTFDAGELQLNGDKALDYVRMRKEDPRGDLGRNERQRQVIEGIIREGANLNVVNKIDGIMDVLGNNMVTNMKFADMRDLASNYRSARKDISTYQMAGQGTRIGGIYYQQMSDEEVAKVHEMIVEFGA</sequence>
<dbReference type="InterPro" id="IPR004474">
    <property type="entry name" value="LytR_CpsA_psr"/>
</dbReference>
<proteinExistence type="inferred from homology"/>
<accession>A0ABW5VBK9</accession>
<keyword evidence="3" id="KW-0735">Signal-anchor</keyword>
<evidence type="ECO:0000256" key="5">
    <source>
        <dbReference type="SAM" id="Phobius"/>
    </source>
</evidence>
<gene>
    <name evidence="7" type="ORF">ACFSUO_13860</name>
</gene>
<evidence type="ECO:0000256" key="1">
    <source>
        <dbReference type="ARBA" id="ARBA00006068"/>
    </source>
</evidence>
<reference evidence="8" key="1">
    <citation type="journal article" date="2019" name="Int. J. Syst. Evol. Microbiol.">
        <title>The Global Catalogue of Microorganisms (GCM) 10K type strain sequencing project: providing services to taxonomists for standard genome sequencing and annotation.</title>
        <authorList>
            <consortium name="The Broad Institute Genomics Platform"/>
            <consortium name="The Broad Institute Genome Sequencing Center for Infectious Disease"/>
            <person name="Wu L."/>
            <person name="Ma J."/>
        </authorList>
    </citation>
    <scope>NUCLEOTIDE SEQUENCE [LARGE SCALE GENOMIC DNA]</scope>
    <source>
        <strain evidence="8">TISTR 1535</strain>
    </source>
</reference>
<feature type="domain" description="Cell envelope-related transcriptional attenuator" evidence="6">
    <location>
        <begin position="88"/>
        <end position="229"/>
    </location>
</feature>
<dbReference type="PANTHER" id="PTHR33392">
    <property type="entry name" value="POLYISOPRENYL-TEICHOIC ACID--PEPTIDOGLYCAN TEICHOIC ACID TRANSFERASE TAGU"/>
    <property type="match status" value="1"/>
</dbReference>
<keyword evidence="8" id="KW-1185">Reference proteome</keyword>
<keyword evidence="2 5" id="KW-0812">Transmembrane</keyword>
<dbReference type="PANTHER" id="PTHR33392:SF6">
    <property type="entry name" value="POLYISOPRENYL-TEICHOIC ACID--PEPTIDOGLYCAN TEICHOIC ACID TRANSFERASE TAGU"/>
    <property type="match status" value="1"/>
</dbReference>
<keyword evidence="5" id="KW-0472">Membrane</keyword>
<evidence type="ECO:0000256" key="2">
    <source>
        <dbReference type="ARBA" id="ARBA00022692"/>
    </source>
</evidence>
<comment type="caution">
    <text evidence="7">The sequence shown here is derived from an EMBL/GenBank/DDBJ whole genome shotgun (WGS) entry which is preliminary data.</text>
</comment>
<evidence type="ECO:0000313" key="7">
    <source>
        <dbReference type="EMBL" id="MFD2762040.1"/>
    </source>
</evidence>
<dbReference type="NCBIfam" id="TIGR00350">
    <property type="entry name" value="lytR_cpsA_psr"/>
    <property type="match status" value="1"/>
</dbReference>
<dbReference type="Gene3D" id="3.40.630.190">
    <property type="entry name" value="LCP protein"/>
    <property type="match status" value="1"/>
</dbReference>
<dbReference type="EMBL" id="JBHUNA010000034">
    <property type="protein sequence ID" value="MFD2762040.1"/>
    <property type="molecule type" value="Genomic_DNA"/>
</dbReference>
<protein>
    <submittedName>
        <fullName evidence="7">LCP family protein</fullName>
    </submittedName>
</protein>
<comment type="similarity">
    <text evidence="1">Belongs to the LytR/CpsA/Psr (LCP) family.</text>
</comment>
<evidence type="ECO:0000259" key="6">
    <source>
        <dbReference type="Pfam" id="PF03816"/>
    </source>
</evidence>
<dbReference type="RefSeq" id="WP_382395148.1">
    <property type="nucleotide sequence ID" value="NZ_JBHUNA010000034.1"/>
</dbReference>
<dbReference type="Pfam" id="PF03816">
    <property type="entry name" value="LytR_cpsA_psr"/>
    <property type="match status" value="1"/>
</dbReference>
<dbReference type="InterPro" id="IPR050922">
    <property type="entry name" value="LytR/CpsA/Psr_CW_biosynth"/>
</dbReference>